<dbReference type="Proteomes" id="UP001524944">
    <property type="component" value="Unassembled WGS sequence"/>
</dbReference>
<feature type="transmembrane region" description="Helical" evidence="1">
    <location>
        <begin position="207"/>
        <end position="228"/>
    </location>
</feature>
<dbReference type="PANTHER" id="PTHR34978">
    <property type="entry name" value="POSSIBLE SENSOR-TRANSDUCER PROTEIN BLAR"/>
    <property type="match status" value="1"/>
</dbReference>
<keyword evidence="4" id="KW-1185">Reference proteome</keyword>
<dbReference type="PANTHER" id="PTHR34978:SF3">
    <property type="entry name" value="SLR0241 PROTEIN"/>
    <property type="match status" value="1"/>
</dbReference>
<evidence type="ECO:0000256" key="1">
    <source>
        <dbReference type="SAM" id="Phobius"/>
    </source>
</evidence>
<reference evidence="3 4" key="1">
    <citation type="submission" date="2022-08" db="EMBL/GenBank/DDBJ databases">
        <title>Proteogenomics of the novel Dehalobacterium formicoaceticum strain EZ94 highlights a key role of methyltransferases during anaerobic dichloromethane degradation.</title>
        <authorList>
            <person name="Wasmund K."/>
        </authorList>
    </citation>
    <scope>NUCLEOTIDE SEQUENCE [LARGE SCALE GENOMIC DNA]</scope>
    <source>
        <strain evidence="3 4">EZ94</strain>
    </source>
</reference>
<keyword evidence="1" id="KW-0472">Membrane</keyword>
<evidence type="ECO:0000259" key="2">
    <source>
        <dbReference type="Pfam" id="PF05569"/>
    </source>
</evidence>
<organism evidence="3 4">
    <name type="scientific">Dehalobacterium formicoaceticum</name>
    <dbReference type="NCBI Taxonomy" id="51515"/>
    <lineage>
        <taxon>Bacteria</taxon>
        <taxon>Bacillati</taxon>
        <taxon>Bacillota</taxon>
        <taxon>Clostridia</taxon>
        <taxon>Eubacteriales</taxon>
        <taxon>Peptococcaceae</taxon>
        <taxon>Dehalobacterium</taxon>
    </lineage>
</organism>
<accession>A0ABT1XZU8</accession>
<feature type="transmembrane region" description="Helical" evidence="1">
    <location>
        <begin position="35"/>
        <end position="54"/>
    </location>
</feature>
<feature type="domain" description="Peptidase M56" evidence="2">
    <location>
        <begin position="7"/>
        <end position="285"/>
    </location>
</feature>
<keyword evidence="1" id="KW-0812">Transmembrane</keyword>
<dbReference type="InterPro" id="IPR008756">
    <property type="entry name" value="Peptidase_M56"/>
</dbReference>
<feature type="transmembrane region" description="Helical" evidence="1">
    <location>
        <begin position="122"/>
        <end position="140"/>
    </location>
</feature>
<feature type="transmembrane region" description="Helical" evidence="1">
    <location>
        <begin position="6"/>
        <end position="28"/>
    </location>
</feature>
<feature type="transmembrane region" description="Helical" evidence="1">
    <location>
        <begin position="252"/>
        <end position="272"/>
    </location>
</feature>
<dbReference type="RefSeq" id="WP_257911673.1">
    <property type="nucleotide sequence ID" value="NZ_JANPWE010000001.1"/>
</dbReference>
<dbReference type="InterPro" id="IPR052173">
    <property type="entry name" value="Beta-lactam_resp_regulator"/>
</dbReference>
<dbReference type="EMBL" id="JANPWE010000001">
    <property type="protein sequence ID" value="MCR6544140.1"/>
    <property type="molecule type" value="Genomic_DNA"/>
</dbReference>
<evidence type="ECO:0000313" key="3">
    <source>
        <dbReference type="EMBL" id="MCR6544140.1"/>
    </source>
</evidence>
<comment type="caution">
    <text evidence="3">The sequence shown here is derived from an EMBL/GenBank/DDBJ whole genome shotgun (WGS) entry which is preliminary data.</text>
</comment>
<protein>
    <submittedName>
        <fullName evidence="3">M56 family metallopeptidase</fullName>
    </submittedName>
</protein>
<dbReference type="CDD" id="cd07341">
    <property type="entry name" value="M56_BlaR1_MecR1_like"/>
    <property type="match status" value="1"/>
</dbReference>
<name>A0ABT1XZU8_9FIRM</name>
<proteinExistence type="predicted"/>
<keyword evidence="1" id="KW-1133">Transmembrane helix</keyword>
<sequence length="687" mass="77679">MEQLFLQVLKMSITAGYVVLLVIAARLLLKKAPKIFSYALWSVVLFRLVCPFSFESIFSLIPGLITRGTDTQTISTGMMHAQTPPMHSGSTIANQTVNTTLPASMAGTGTNTLQSWISFGDIVWIIGIFVLISYSLLSVIKLKGKLKSAKPVFRNLYETTDIKTPFILGIIKPKIYLPEGLSENEKAFILKHEETHLKRMDHIIKPLAFLVVCVHWFNPLVWVAFFLMSEDMELSCDESVLKQMGDGIKKDYSSSLLSLAAGRRFVGGYPLAFGENNTRGRIMNILNYKKPRFWVTIAGIIAVAVIVVALMSNPQSEQLTIQDYAEQFVEQEIAAYPSYNIIDSKITKLEKMTSFDHLLSSPVEIWHIEYRLKPAEPVDVMPGGMSTDEGWITEERDMGKPLLVFSHEKSRPKFLGTMLSGEGDFSRPAGQETALRIFLEGKDLLPQETYPGNHMVVKFPLSTGETSQLLLSQPIMQGEGGIWCVERWMDGNGTVYHPLPDTDLTIKAYYQELQKQSEAGNHPDLLDPMRVAIDFIKQGLGQWQVTMDDLVPQYDATAEDFSETPESRYIGFISNFDTETYSKPSFHLDQIEWLTLEDTERLKELNIDPNDLPNGYYIHNPKSYPMGHQVTDQTEYRIIDGTGEANHKLVSLEEFVRHLDQFKDFTPPFWVTTKDGFVTSITEQYVP</sequence>
<gene>
    <name evidence="3" type="ORF">NVS47_01200</name>
</gene>
<feature type="transmembrane region" description="Helical" evidence="1">
    <location>
        <begin position="293"/>
        <end position="312"/>
    </location>
</feature>
<evidence type="ECO:0000313" key="4">
    <source>
        <dbReference type="Proteomes" id="UP001524944"/>
    </source>
</evidence>
<dbReference type="Pfam" id="PF05569">
    <property type="entry name" value="Peptidase_M56"/>
    <property type="match status" value="1"/>
</dbReference>